<proteinExistence type="predicted"/>
<sequence>MSYSFDIVGIAPVLQFFNHQQQAEARRDRSQAFLGSYCCTLDAFIDATEAVHRKPDWDWDAIVSTIVAFWLNQEQDVRHWKQQFAAAQGDQNLIVARVVNYDSLRHEFETLFED</sequence>
<evidence type="ECO:0000313" key="1">
    <source>
        <dbReference type="EMBL" id="OKH48609.1"/>
    </source>
</evidence>
<dbReference type="EMBL" id="MRCG01000005">
    <property type="protein sequence ID" value="OKH48609.1"/>
    <property type="molecule type" value="Genomic_DNA"/>
</dbReference>
<organism evidence="1 2">
    <name type="scientific">Phormidium tenue NIES-30</name>
    <dbReference type="NCBI Taxonomy" id="549789"/>
    <lineage>
        <taxon>Bacteria</taxon>
        <taxon>Bacillati</taxon>
        <taxon>Cyanobacteriota</taxon>
        <taxon>Cyanophyceae</taxon>
        <taxon>Oscillatoriophycideae</taxon>
        <taxon>Oscillatoriales</taxon>
        <taxon>Oscillatoriaceae</taxon>
        <taxon>Phormidium</taxon>
    </lineage>
</organism>
<protein>
    <submittedName>
        <fullName evidence="1">Uncharacterized protein</fullName>
    </submittedName>
</protein>
<reference evidence="1 2" key="1">
    <citation type="submission" date="2016-11" db="EMBL/GenBank/DDBJ databases">
        <title>Draft Genome Sequences of Nine Cyanobacterial Strains from Diverse Habitats.</title>
        <authorList>
            <person name="Zhu T."/>
            <person name="Hou S."/>
            <person name="Lu X."/>
            <person name="Hess W.R."/>
        </authorList>
    </citation>
    <scope>NUCLEOTIDE SEQUENCE [LARGE SCALE GENOMIC DNA]</scope>
    <source>
        <strain evidence="1 2">NIES-30</strain>
    </source>
</reference>
<keyword evidence="2" id="KW-1185">Reference proteome</keyword>
<evidence type="ECO:0000313" key="2">
    <source>
        <dbReference type="Proteomes" id="UP000185557"/>
    </source>
</evidence>
<dbReference type="RefSeq" id="WP_073608021.1">
    <property type="nucleotide sequence ID" value="NZ_MRCG01000005.1"/>
</dbReference>
<dbReference type="Proteomes" id="UP000185557">
    <property type="component" value="Unassembled WGS sequence"/>
</dbReference>
<comment type="caution">
    <text evidence="1">The sequence shown here is derived from an EMBL/GenBank/DDBJ whole genome shotgun (WGS) entry which is preliminary data.</text>
</comment>
<accession>A0A1U7J6R4</accession>
<dbReference type="OrthoDB" id="560781at2"/>
<gene>
    <name evidence="1" type="ORF">NIES30_08630</name>
</gene>
<dbReference type="AlphaFoldDB" id="A0A1U7J6R4"/>
<name>A0A1U7J6R4_9CYAN</name>
<dbReference type="STRING" id="549789.NIES30_08630"/>